<dbReference type="PANTHER" id="PTHR31680">
    <property type="entry name" value="LONGIFOLIA PROTEIN"/>
    <property type="match status" value="1"/>
</dbReference>
<dbReference type="PANTHER" id="PTHR31680:SF15">
    <property type="entry name" value="PROTEIN LONGIFOLIA 2"/>
    <property type="match status" value="1"/>
</dbReference>
<protein>
    <recommendedName>
        <fullName evidence="2">DUF4378 domain-containing protein</fullName>
    </recommendedName>
</protein>
<name>A0A067K4U8_JATCU</name>
<reference evidence="3 4" key="1">
    <citation type="journal article" date="2014" name="PLoS ONE">
        <title>Global Analysis of Gene Expression Profiles in Physic Nut (Jatropha curcas L.) Seedlings Exposed to Salt Stress.</title>
        <authorList>
            <person name="Zhang L."/>
            <person name="Zhang C."/>
            <person name="Wu P."/>
            <person name="Chen Y."/>
            <person name="Li M."/>
            <person name="Jiang H."/>
            <person name="Wu G."/>
        </authorList>
    </citation>
    <scope>NUCLEOTIDE SEQUENCE [LARGE SCALE GENOMIC DNA]</scope>
    <source>
        <strain evidence="4">cv. GZQX0401</strain>
        <tissue evidence="3">Young leaves</tissue>
    </source>
</reference>
<feature type="compositionally biased region" description="Polar residues" evidence="1">
    <location>
        <begin position="465"/>
        <end position="476"/>
    </location>
</feature>
<evidence type="ECO:0000259" key="2">
    <source>
        <dbReference type="Pfam" id="PF14309"/>
    </source>
</evidence>
<feature type="region of interest" description="Disordered" evidence="1">
    <location>
        <begin position="312"/>
        <end position="396"/>
    </location>
</feature>
<evidence type="ECO:0000313" key="3">
    <source>
        <dbReference type="EMBL" id="KDP27260.1"/>
    </source>
</evidence>
<dbReference type="InterPro" id="IPR025486">
    <property type="entry name" value="DUF4378"/>
</dbReference>
<feature type="compositionally biased region" description="Polar residues" evidence="1">
    <location>
        <begin position="688"/>
        <end position="698"/>
    </location>
</feature>
<proteinExistence type="predicted"/>
<gene>
    <name evidence="3" type="ORF">JCGZ_19959</name>
</gene>
<feature type="region of interest" description="Disordered" evidence="1">
    <location>
        <begin position="444"/>
        <end position="488"/>
    </location>
</feature>
<organism evidence="3 4">
    <name type="scientific">Jatropha curcas</name>
    <name type="common">Barbados nut</name>
    <dbReference type="NCBI Taxonomy" id="180498"/>
    <lineage>
        <taxon>Eukaryota</taxon>
        <taxon>Viridiplantae</taxon>
        <taxon>Streptophyta</taxon>
        <taxon>Embryophyta</taxon>
        <taxon>Tracheophyta</taxon>
        <taxon>Spermatophyta</taxon>
        <taxon>Magnoliopsida</taxon>
        <taxon>eudicotyledons</taxon>
        <taxon>Gunneridae</taxon>
        <taxon>Pentapetalae</taxon>
        <taxon>rosids</taxon>
        <taxon>fabids</taxon>
        <taxon>Malpighiales</taxon>
        <taxon>Euphorbiaceae</taxon>
        <taxon>Crotonoideae</taxon>
        <taxon>Jatropheae</taxon>
        <taxon>Jatropha</taxon>
    </lineage>
</organism>
<dbReference type="Pfam" id="PF14309">
    <property type="entry name" value="DUF4378"/>
    <property type="match status" value="1"/>
</dbReference>
<dbReference type="AlphaFoldDB" id="A0A067K4U8"/>
<dbReference type="STRING" id="180498.A0A067K4U8"/>
<dbReference type="GO" id="GO:0051513">
    <property type="term" value="P:regulation of monopolar cell growth"/>
    <property type="evidence" value="ECO:0007669"/>
    <property type="project" value="InterPro"/>
</dbReference>
<feature type="compositionally biased region" description="Low complexity" evidence="1">
    <location>
        <begin position="451"/>
        <end position="464"/>
    </location>
</feature>
<feature type="compositionally biased region" description="Polar residues" evidence="1">
    <location>
        <begin position="562"/>
        <end position="589"/>
    </location>
</feature>
<feature type="compositionally biased region" description="Basic and acidic residues" evidence="1">
    <location>
        <begin position="526"/>
        <end position="545"/>
    </location>
</feature>
<sequence>MIIIIVVVVVLAYPVLYSKLVTSNNFSFSPGQSGNDSKEQKNAAQNTTEKNQKKAIKEKQRVSTESSRTSFSSACSSSLSSLECNNVPQLEPCSFNQTIVPDVHARDSPVYQPNASFRSSQQSPDLRDVVKDSIYREARGLSVKTANKGETGGLTLKYFDSPRPFQHPESVNPKVSGSKEPFQVLHKLREAPPKLSGGKTSTLKDARRFSCDGRETRDALKSTIKLKELPRLSLDSRAVPVRGSTIEMKSNDLLGNLERADGKLNNFSNQDEEPESRTRLSNVVAKLMGLEALPNSMSTDGNMAREIKAHPGVEKNTSLGLSRTTDENKQNTIPGSPRNLHKEPTSPRVRNVHSVKKPIPNSKIPIETAPWKQLDGNRNSQTPALKNRTNIPKAPDTSLTVYGEIQKRLAQLEFKRSGKDLRALKQILEAMQKTKEILETKAARLETEPTSKSSIHQNSKSSSQCNLQSNSPTTLTRRTDSPKSFKSPIVIMKPAKLIQKASNPSSSVNPVESFSVLHEPQTADFADGRTAKDLTPRANHLKDRSSPSSRTTDKNTVARLTGQFQPSKEPQSSARENTNSVKSSGTLNLRQPKKLGLEKQARQTTPSSESIRNRRQSSRQRIESGSPHRKSGPKSLNLQPSDDESSDIGSDVRDLSHQGDALSMQSESTISLASQVDEEVSSTDRSNKANISFIQKAQQRQRKPVARSTAEPVAAPSEQPSPVSVLDATFYVDDLPSPIKKKSIAFKEDEVVWSLEEANHSCSNNSSLNSMINHKKVENIHFLVQNLRKLLSIHEEPFTDGITPLYDSKNPDHKYVSDILLASGILKDFESTFTIVHRHQAGYPINPNVFLALEQAKASTRYSNDEESGMKTAQSEYHIKIQRKLLFDVVNEILTQKLLLESSYKYPLLPNIPEGKRPRGQQLLGELCSKVDRMQVDASNCSLDDENDSLRSILQADLMQHSTYWTTCSSEIPGLVLDIERLIFKDLISEVVNGEALALTVQSGGHCRQQLSK</sequence>
<evidence type="ECO:0000313" key="4">
    <source>
        <dbReference type="Proteomes" id="UP000027138"/>
    </source>
</evidence>
<dbReference type="OrthoDB" id="769613at2759"/>
<feature type="compositionally biased region" description="Basic and acidic residues" evidence="1">
    <location>
        <begin position="50"/>
        <end position="62"/>
    </location>
</feature>
<feature type="compositionally biased region" description="Polar residues" evidence="1">
    <location>
        <begin position="663"/>
        <end position="674"/>
    </location>
</feature>
<keyword evidence="4" id="KW-1185">Reference proteome</keyword>
<feature type="region of interest" description="Disordered" evidence="1">
    <location>
        <begin position="522"/>
        <end position="721"/>
    </location>
</feature>
<dbReference type="InterPro" id="IPR033334">
    <property type="entry name" value="LNG1/2"/>
</dbReference>
<feature type="compositionally biased region" description="Polar residues" evidence="1">
    <location>
        <begin position="376"/>
        <end position="390"/>
    </location>
</feature>
<dbReference type="Proteomes" id="UP000027138">
    <property type="component" value="Unassembled WGS sequence"/>
</dbReference>
<evidence type="ECO:0000256" key="1">
    <source>
        <dbReference type="SAM" id="MobiDB-lite"/>
    </source>
</evidence>
<feature type="region of interest" description="Disordered" evidence="1">
    <location>
        <begin position="28"/>
        <end position="71"/>
    </location>
</feature>
<accession>A0A067K4U8</accession>
<feature type="domain" description="DUF4378" evidence="2">
    <location>
        <begin position="812"/>
        <end position="990"/>
    </location>
</feature>
<dbReference type="EMBL" id="KK914862">
    <property type="protein sequence ID" value="KDP27260.1"/>
    <property type="molecule type" value="Genomic_DNA"/>
</dbReference>